<dbReference type="GO" id="GO:0008817">
    <property type="term" value="F:corrinoid adenosyltransferase activity"/>
    <property type="evidence" value="ECO:0007669"/>
    <property type="project" value="InterPro"/>
</dbReference>
<proteinExistence type="predicted"/>
<dbReference type="Pfam" id="PF02572">
    <property type="entry name" value="CobA_CobO_BtuR"/>
    <property type="match status" value="1"/>
</dbReference>
<name>A0A9D1Y6H0_9FIRM</name>
<evidence type="ECO:0000313" key="2">
    <source>
        <dbReference type="Proteomes" id="UP000823868"/>
    </source>
</evidence>
<reference evidence="1" key="2">
    <citation type="submission" date="2021-04" db="EMBL/GenBank/DDBJ databases">
        <authorList>
            <person name="Gilroy R."/>
        </authorList>
    </citation>
    <scope>NUCLEOTIDE SEQUENCE</scope>
    <source>
        <strain evidence="1">ChiBcec16_6824</strain>
    </source>
</reference>
<gene>
    <name evidence="1" type="ORF">H9841_00715</name>
</gene>
<dbReference type="InterPro" id="IPR027417">
    <property type="entry name" value="P-loop_NTPase"/>
</dbReference>
<dbReference type="PANTHER" id="PTHR46638">
    <property type="entry name" value="CORRINOID ADENOSYLTRANSFERASE"/>
    <property type="match status" value="1"/>
</dbReference>
<dbReference type="GO" id="GO:0009236">
    <property type="term" value="P:cobalamin biosynthetic process"/>
    <property type="evidence" value="ECO:0007669"/>
    <property type="project" value="InterPro"/>
</dbReference>
<dbReference type="PANTHER" id="PTHR46638:SF1">
    <property type="entry name" value="CORRINOID ADENOSYLTRANSFERASE"/>
    <property type="match status" value="1"/>
</dbReference>
<reference evidence="1" key="1">
    <citation type="journal article" date="2021" name="PeerJ">
        <title>Extensive microbial diversity within the chicken gut microbiome revealed by metagenomics and culture.</title>
        <authorList>
            <person name="Gilroy R."/>
            <person name="Ravi A."/>
            <person name="Getino M."/>
            <person name="Pursley I."/>
            <person name="Horton D.L."/>
            <person name="Alikhan N.F."/>
            <person name="Baker D."/>
            <person name="Gharbi K."/>
            <person name="Hall N."/>
            <person name="Watson M."/>
            <person name="Adriaenssens E.M."/>
            <person name="Foster-Nyarko E."/>
            <person name="Jarju S."/>
            <person name="Secka A."/>
            <person name="Antonio M."/>
            <person name="Oren A."/>
            <person name="Chaudhuri R.R."/>
            <person name="La Ragione R."/>
            <person name="Hildebrand F."/>
            <person name="Pallen M.J."/>
        </authorList>
    </citation>
    <scope>NUCLEOTIDE SEQUENCE</scope>
    <source>
        <strain evidence="1">ChiBcec16_6824</strain>
    </source>
</reference>
<dbReference type="AlphaFoldDB" id="A0A9D1Y6H0"/>
<accession>A0A9D1Y6H0</accession>
<organism evidence="1 2">
    <name type="scientific">Candidatus Flavonifractor merdigallinarum</name>
    <dbReference type="NCBI Taxonomy" id="2838589"/>
    <lineage>
        <taxon>Bacteria</taxon>
        <taxon>Bacillati</taxon>
        <taxon>Bacillota</taxon>
        <taxon>Clostridia</taxon>
        <taxon>Eubacteriales</taxon>
        <taxon>Oscillospiraceae</taxon>
        <taxon>Flavonifractor</taxon>
    </lineage>
</organism>
<comment type="caution">
    <text evidence="1">The sequence shown here is derived from an EMBL/GenBank/DDBJ whole genome shotgun (WGS) entry which is preliminary data.</text>
</comment>
<dbReference type="SUPFAM" id="SSF52540">
    <property type="entry name" value="P-loop containing nucleoside triphosphate hydrolases"/>
    <property type="match status" value="1"/>
</dbReference>
<dbReference type="GO" id="GO:0005524">
    <property type="term" value="F:ATP binding"/>
    <property type="evidence" value="ECO:0007669"/>
    <property type="project" value="InterPro"/>
</dbReference>
<evidence type="ECO:0000313" key="1">
    <source>
        <dbReference type="EMBL" id="HIY20408.1"/>
    </source>
</evidence>
<dbReference type="Proteomes" id="UP000823868">
    <property type="component" value="Unassembled WGS sequence"/>
</dbReference>
<sequence>MVHLYCGDGKGKTTAAMGLALRFAGHDKRVVLAQFLKSGRSGERVALEHLSTVELLPLPETMKFTFQMTEEEKAAERVRQTELLRTAFQKGASAQLLVLDEVCAALSTGMVPLSEVLAGLDGLPPETEVVLTGRDPAPELLERAHYVTEMVKRRHPYDSGISARPCVEF</sequence>
<dbReference type="EMBL" id="DXDX01000014">
    <property type="protein sequence ID" value="HIY20408.1"/>
    <property type="molecule type" value="Genomic_DNA"/>
</dbReference>
<protein>
    <submittedName>
        <fullName evidence="1">Cob(I)yrinic acid a,c-diamide adenosyltransferase</fullName>
    </submittedName>
</protein>
<dbReference type="PIRSF" id="PIRSF015617">
    <property type="entry name" value="Adensltrnsf_CobA"/>
    <property type="match status" value="1"/>
</dbReference>
<dbReference type="Gene3D" id="3.40.50.300">
    <property type="entry name" value="P-loop containing nucleotide triphosphate hydrolases"/>
    <property type="match status" value="1"/>
</dbReference>
<dbReference type="InterPro" id="IPR003724">
    <property type="entry name" value="CblAdoTrfase_CobA"/>
</dbReference>